<reference evidence="2 3" key="1">
    <citation type="submission" date="2019-09" db="EMBL/GenBank/DDBJ databases">
        <title>Draft genome of the ectomycorrhizal ascomycete Sphaerosporella brunnea.</title>
        <authorList>
            <consortium name="DOE Joint Genome Institute"/>
            <person name="Benucci G.M."/>
            <person name="Marozzi G."/>
            <person name="Antonielli L."/>
            <person name="Sanchez S."/>
            <person name="Marco P."/>
            <person name="Wang X."/>
            <person name="Falini L.B."/>
            <person name="Barry K."/>
            <person name="Haridas S."/>
            <person name="Lipzen A."/>
            <person name="Labutti K."/>
            <person name="Grigoriev I.V."/>
            <person name="Murat C."/>
            <person name="Martin F."/>
            <person name="Albertini E."/>
            <person name="Donnini D."/>
            <person name="Bonito G."/>
        </authorList>
    </citation>
    <scope>NUCLEOTIDE SEQUENCE [LARGE SCALE GENOMIC DNA]</scope>
    <source>
        <strain evidence="2 3">Sb_GMNB300</strain>
    </source>
</reference>
<organism evidence="2 3">
    <name type="scientific">Sphaerosporella brunnea</name>
    <dbReference type="NCBI Taxonomy" id="1250544"/>
    <lineage>
        <taxon>Eukaryota</taxon>
        <taxon>Fungi</taxon>
        <taxon>Dikarya</taxon>
        <taxon>Ascomycota</taxon>
        <taxon>Pezizomycotina</taxon>
        <taxon>Pezizomycetes</taxon>
        <taxon>Pezizales</taxon>
        <taxon>Pyronemataceae</taxon>
        <taxon>Sphaerosporella</taxon>
    </lineage>
</organism>
<comment type="caution">
    <text evidence="2">The sequence shown here is derived from an EMBL/GenBank/DDBJ whole genome shotgun (WGS) entry which is preliminary data.</text>
</comment>
<feature type="compositionally biased region" description="Polar residues" evidence="1">
    <location>
        <begin position="355"/>
        <end position="369"/>
    </location>
</feature>
<feature type="region of interest" description="Disordered" evidence="1">
    <location>
        <begin position="1"/>
        <end position="68"/>
    </location>
</feature>
<dbReference type="OrthoDB" id="5423926at2759"/>
<dbReference type="AlphaFoldDB" id="A0A5J5F7H8"/>
<feature type="compositionally biased region" description="Basic residues" evidence="1">
    <location>
        <begin position="307"/>
        <end position="321"/>
    </location>
</feature>
<proteinExistence type="predicted"/>
<evidence type="ECO:0000256" key="1">
    <source>
        <dbReference type="SAM" id="MobiDB-lite"/>
    </source>
</evidence>
<keyword evidence="3" id="KW-1185">Reference proteome</keyword>
<evidence type="ECO:0000313" key="2">
    <source>
        <dbReference type="EMBL" id="KAA8913007.1"/>
    </source>
</evidence>
<dbReference type="EMBL" id="VXIS01000018">
    <property type="protein sequence ID" value="KAA8913007.1"/>
    <property type="molecule type" value="Genomic_DNA"/>
</dbReference>
<sequence>MAAAAAGAALRRNGTADPQPGNVPTKRMLQRRESYSSNPSIGRRASVGSLTERTFRRSASAAMRRWSSHSDFAAGSVLSFGSELESIGEVSPPPKRQAGMRAAAVEAEREDNRTARTLSPPPPRTPTKTASLRTTSPQHSHAHFTTSTTTTAIKHSPPVRSVSPAKSALKNPTTTSPSHPRVSFSDEDSIYRMARNPSSSGEVVFLPDVVLIEPTPREELPDPVESIPRKRSTLAPSPIPDTYSFPRSRDHDCDSDSDDGDSIYTDALERIPPSPSPFSPASPDEFFTPLAPPPLPASYSQPTPTPSRRRSLTPPPRRRRQTMPAAPPSPEPSLLSDEEDDDVSSFARSYRPRSHTTSLRRSMRDQPQPSRAGYRASMPVNAGHRRRFSTSSTDSDEGARRRLGLGVGVRKFTNGGYGSSPGEGWRSRFDSSDSEDDSVGTGGSRGKLRKKSGGKGVGKGILSWMKRGNSLNKIPQHQLPLPPPVPPVTNGLGLVQRPVTAPASPPPLPMPQRKLANNLEPPSTPMTEGGRKKKKVWKRVFGRA</sequence>
<feature type="region of interest" description="Disordered" evidence="1">
    <location>
        <begin position="213"/>
        <end position="544"/>
    </location>
</feature>
<protein>
    <submittedName>
        <fullName evidence="2">Uncharacterized protein</fullName>
    </submittedName>
</protein>
<dbReference type="Proteomes" id="UP000326924">
    <property type="component" value="Unassembled WGS sequence"/>
</dbReference>
<gene>
    <name evidence="2" type="ORF">FN846DRAFT_931434</name>
</gene>
<accession>A0A5J5F7H8</accession>
<feature type="region of interest" description="Disordered" evidence="1">
    <location>
        <begin position="85"/>
        <end position="186"/>
    </location>
</feature>
<evidence type="ECO:0000313" key="3">
    <source>
        <dbReference type="Proteomes" id="UP000326924"/>
    </source>
</evidence>
<dbReference type="InParanoid" id="A0A5J5F7H8"/>
<name>A0A5J5F7H8_9PEZI</name>
<feature type="compositionally biased region" description="Basic residues" evidence="1">
    <location>
        <begin position="531"/>
        <end position="544"/>
    </location>
</feature>
<feature type="compositionally biased region" description="Polar residues" evidence="1">
    <location>
        <begin position="130"/>
        <end position="139"/>
    </location>
</feature>